<keyword evidence="2" id="KW-1185">Reference proteome</keyword>
<evidence type="ECO:0000313" key="2">
    <source>
        <dbReference type="Proteomes" id="UP000708208"/>
    </source>
</evidence>
<feature type="non-terminal residue" evidence="1">
    <location>
        <position position="1"/>
    </location>
</feature>
<accession>A0A8J2KF55</accession>
<dbReference type="Proteomes" id="UP000708208">
    <property type="component" value="Unassembled WGS sequence"/>
</dbReference>
<comment type="caution">
    <text evidence="1">The sequence shown here is derived from an EMBL/GenBank/DDBJ whole genome shotgun (WGS) entry which is preliminary data.</text>
</comment>
<gene>
    <name evidence="1" type="ORF">AFUS01_LOCUS23970</name>
</gene>
<reference evidence="1" key="1">
    <citation type="submission" date="2021-06" db="EMBL/GenBank/DDBJ databases">
        <authorList>
            <person name="Hodson N. C."/>
            <person name="Mongue J. A."/>
            <person name="Jaron S. K."/>
        </authorList>
    </citation>
    <scope>NUCLEOTIDE SEQUENCE</scope>
</reference>
<protein>
    <submittedName>
        <fullName evidence="1">Uncharacterized protein</fullName>
    </submittedName>
</protein>
<name>A0A8J2KF55_9HEXA</name>
<dbReference type="AlphaFoldDB" id="A0A8J2KF55"/>
<sequence>CRKLELLRKVSSKIGFRVHVQGDHPAGSRFNDDCGKHLRIECDGALGLHCLNRKCICRSDRAFDEACGYHYVNYTKMCWKDCVGAAGQRCSPMTGPPDALKIGDGYCVQNSKCGLSEEHRRQGKKAKTCVCNPGQFSLFYNKTLAFIFF</sequence>
<dbReference type="EMBL" id="CAJVCH010294104">
    <property type="protein sequence ID" value="CAG7785340.1"/>
    <property type="molecule type" value="Genomic_DNA"/>
</dbReference>
<proteinExistence type="predicted"/>
<organism evidence="1 2">
    <name type="scientific">Allacma fusca</name>
    <dbReference type="NCBI Taxonomy" id="39272"/>
    <lineage>
        <taxon>Eukaryota</taxon>
        <taxon>Metazoa</taxon>
        <taxon>Ecdysozoa</taxon>
        <taxon>Arthropoda</taxon>
        <taxon>Hexapoda</taxon>
        <taxon>Collembola</taxon>
        <taxon>Symphypleona</taxon>
        <taxon>Sminthuridae</taxon>
        <taxon>Allacma</taxon>
    </lineage>
</organism>
<evidence type="ECO:0000313" key="1">
    <source>
        <dbReference type="EMBL" id="CAG7785340.1"/>
    </source>
</evidence>